<protein>
    <submittedName>
        <fullName evidence="9">Putative dehydrogenase</fullName>
    </submittedName>
</protein>
<dbReference type="PROSITE" id="PS00623">
    <property type="entry name" value="GMC_OXRED_1"/>
    <property type="match status" value="1"/>
</dbReference>
<dbReference type="Pfam" id="PF05199">
    <property type="entry name" value="GMC_oxred_C"/>
    <property type="match status" value="1"/>
</dbReference>
<evidence type="ECO:0000313" key="10">
    <source>
        <dbReference type="Proteomes" id="UP000019491"/>
    </source>
</evidence>
<evidence type="ECO:0000256" key="4">
    <source>
        <dbReference type="ARBA" id="ARBA00022827"/>
    </source>
</evidence>
<comment type="cofactor">
    <cofactor evidence="1 5">
        <name>FAD</name>
        <dbReference type="ChEBI" id="CHEBI:57692"/>
    </cofactor>
</comment>
<reference evidence="9 10" key="1">
    <citation type="submission" date="2014-02" db="EMBL/GenBank/DDBJ databases">
        <title>Whole genome shotgun sequence of Rhodococcus wratislaviensis NBRC 100605.</title>
        <authorList>
            <person name="Hosoyama A."/>
            <person name="Tsuchikane K."/>
            <person name="Yoshida I."/>
            <person name="Ohji S."/>
            <person name="Ichikawa N."/>
            <person name="Yamazoe A."/>
            <person name="Fujita N."/>
        </authorList>
    </citation>
    <scope>NUCLEOTIDE SEQUENCE [LARGE SCALE GENOMIC DNA]</scope>
    <source>
        <strain evidence="9 10">NBRC 100605</strain>
    </source>
</reference>
<comment type="similarity">
    <text evidence="2 6">Belongs to the GMC oxidoreductase family.</text>
</comment>
<comment type="caution">
    <text evidence="9">The sequence shown here is derived from an EMBL/GenBank/DDBJ whole genome shotgun (WGS) entry which is preliminary data.</text>
</comment>
<evidence type="ECO:0000259" key="8">
    <source>
        <dbReference type="PROSITE" id="PS00624"/>
    </source>
</evidence>
<proteinExistence type="inferred from homology"/>
<name>X0Q4V1_RHOWR</name>
<dbReference type="GO" id="GO:0050660">
    <property type="term" value="F:flavin adenine dinucleotide binding"/>
    <property type="evidence" value="ECO:0007669"/>
    <property type="project" value="InterPro"/>
</dbReference>
<dbReference type="Proteomes" id="UP000019491">
    <property type="component" value="Unassembled WGS sequence"/>
</dbReference>
<dbReference type="InterPro" id="IPR007867">
    <property type="entry name" value="GMC_OxRtase_C"/>
</dbReference>
<organism evidence="9 10">
    <name type="scientific">Rhodococcus wratislaviensis NBRC 100605</name>
    <dbReference type="NCBI Taxonomy" id="1219028"/>
    <lineage>
        <taxon>Bacteria</taxon>
        <taxon>Bacillati</taxon>
        <taxon>Actinomycetota</taxon>
        <taxon>Actinomycetes</taxon>
        <taxon>Mycobacteriales</taxon>
        <taxon>Nocardiaceae</taxon>
        <taxon>Rhodococcus</taxon>
    </lineage>
</organism>
<accession>X0Q4V1</accession>
<dbReference type="SUPFAM" id="SSF54373">
    <property type="entry name" value="FAD-linked reductases, C-terminal domain"/>
    <property type="match status" value="1"/>
</dbReference>
<dbReference type="PANTHER" id="PTHR11552:SF147">
    <property type="entry name" value="CHOLINE DEHYDROGENASE, MITOCHONDRIAL"/>
    <property type="match status" value="1"/>
</dbReference>
<evidence type="ECO:0000256" key="6">
    <source>
        <dbReference type="RuleBase" id="RU003968"/>
    </source>
</evidence>
<dbReference type="EMBL" id="BAWF01000022">
    <property type="protein sequence ID" value="GAF45536.1"/>
    <property type="molecule type" value="Genomic_DNA"/>
</dbReference>
<evidence type="ECO:0000313" key="9">
    <source>
        <dbReference type="EMBL" id="GAF45536.1"/>
    </source>
</evidence>
<dbReference type="SUPFAM" id="SSF51905">
    <property type="entry name" value="FAD/NAD(P)-binding domain"/>
    <property type="match status" value="1"/>
</dbReference>
<dbReference type="AlphaFoldDB" id="X0Q4V1"/>
<dbReference type="PIRSF" id="PIRSF000137">
    <property type="entry name" value="Alcohol_oxidase"/>
    <property type="match status" value="1"/>
</dbReference>
<evidence type="ECO:0000256" key="2">
    <source>
        <dbReference type="ARBA" id="ARBA00010790"/>
    </source>
</evidence>
<dbReference type="InterPro" id="IPR012132">
    <property type="entry name" value="GMC_OxRdtase"/>
</dbReference>
<dbReference type="GO" id="GO:0016614">
    <property type="term" value="F:oxidoreductase activity, acting on CH-OH group of donors"/>
    <property type="evidence" value="ECO:0007669"/>
    <property type="project" value="InterPro"/>
</dbReference>
<gene>
    <name evidence="9" type="ORF">RW1_022_01160</name>
</gene>
<feature type="binding site" evidence="5">
    <location>
        <position position="226"/>
    </location>
    <ligand>
        <name>FAD</name>
        <dbReference type="ChEBI" id="CHEBI:57692"/>
    </ligand>
</feature>
<dbReference type="InterPro" id="IPR036188">
    <property type="entry name" value="FAD/NAD-bd_sf"/>
</dbReference>
<evidence type="ECO:0000256" key="3">
    <source>
        <dbReference type="ARBA" id="ARBA00022630"/>
    </source>
</evidence>
<sequence length="501" mass="54317">MANADYLIVGAGSAGAVLAGRLSADPNVEVLLLEAGRDYRSKETPPEFRPRNLSNERSINNPDFYWRELTAQRNRYQQEFAYVRGKGLGGTSTINGLCAIRGIPEDFDRWAELGATGWSWRDVLPAFNRLEADAQFGDSAYHGSDGPVPIYRESEAGWGIMDDALRDAALDAGFPWCEDHNAPGTTGVSPFAMNIKDGERVSTNDAYIDPIRDDRPNLRIIGNAEVDRLEFSGNRVSGVRCTDGRIFSIHTDGTVILSAGAIGSPSIMLRSGIGPEDQLSSMNIAPKSVLPVGMGLQDHALVTCVVPTVESFGRRAVGDRPFNCILRYSSGLPGAGENDMLVMALNQNYWLNQANAGVAIILNQCSSRGRLTLASTDPTAAPVIEMDLLEDQLDYARLVDATEVVRDLLSRKPYRDVASGPALIPAANDIRHVVRDGMHMSGTARMGAPDDPRSVVDPDCRVLGIDGLRVVDTSIMPEITRANPNLTAIMLGEHIAARLNR</sequence>
<evidence type="ECO:0000259" key="7">
    <source>
        <dbReference type="PROSITE" id="PS00623"/>
    </source>
</evidence>
<dbReference type="PANTHER" id="PTHR11552">
    <property type="entry name" value="GLUCOSE-METHANOL-CHOLINE GMC OXIDOREDUCTASE"/>
    <property type="match status" value="1"/>
</dbReference>
<keyword evidence="10" id="KW-1185">Reference proteome</keyword>
<keyword evidence="3 6" id="KW-0285">Flavoprotein</keyword>
<dbReference type="Gene3D" id="3.30.410.40">
    <property type="match status" value="1"/>
</dbReference>
<evidence type="ECO:0000256" key="1">
    <source>
        <dbReference type="ARBA" id="ARBA00001974"/>
    </source>
</evidence>
<dbReference type="PROSITE" id="PS00624">
    <property type="entry name" value="GMC_OXRED_2"/>
    <property type="match status" value="1"/>
</dbReference>
<dbReference type="Pfam" id="PF00732">
    <property type="entry name" value="GMC_oxred_N"/>
    <property type="match status" value="1"/>
</dbReference>
<dbReference type="InterPro" id="IPR000172">
    <property type="entry name" value="GMC_OxRdtase_N"/>
</dbReference>
<dbReference type="Gene3D" id="3.50.50.60">
    <property type="entry name" value="FAD/NAD(P)-binding domain"/>
    <property type="match status" value="1"/>
</dbReference>
<feature type="domain" description="Glucose-methanol-choline oxidoreductase N-terminal" evidence="8">
    <location>
        <begin position="260"/>
        <end position="274"/>
    </location>
</feature>
<keyword evidence="4 5" id="KW-0274">FAD</keyword>
<feature type="binding site" evidence="5">
    <location>
        <position position="91"/>
    </location>
    <ligand>
        <name>FAD</name>
        <dbReference type="ChEBI" id="CHEBI:57692"/>
    </ligand>
</feature>
<evidence type="ECO:0000256" key="5">
    <source>
        <dbReference type="PIRSR" id="PIRSR000137-2"/>
    </source>
</evidence>
<feature type="domain" description="Glucose-methanol-choline oxidoreductase N-terminal" evidence="7">
    <location>
        <begin position="85"/>
        <end position="108"/>
    </location>
</feature>